<gene>
    <name evidence="2" type="ORF">Dsi01nite_108360</name>
</gene>
<keyword evidence="1" id="KW-1133">Transmembrane helix</keyword>
<keyword evidence="3" id="KW-1185">Reference proteome</keyword>
<dbReference type="RefSeq" id="WP_203854386.1">
    <property type="nucleotide sequence ID" value="NZ_BAAAVW010000043.1"/>
</dbReference>
<dbReference type="Proteomes" id="UP000660611">
    <property type="component" value="Unassembled WGS sequence"/>
</dbReference>
<evidence type="ECO:0000313" key="3">
    <source>
        <dbReference type="Proteomes" id="UP000660611"/>
    </source>
</evidence>
<reference evidence="2" key="1">
    <citation type="submission" date="2021-01" db="EMBL/GenBank/DDBJ databases">
        <title>Whole genome shotgun sequence of Dactylosporangium siamense NBRC 106093.</title>
        <authorList>
            <person name="Komaki H."/>
            <person name="Tamura T."/>
        </authorList>
    </citation>
    <scope>NUCLEOTIDE SEQUENCE</scope>
    <source>
        <strain evidence="2">NBRC 106093</strain>
    </source>
</reference>
<proteinExistence type="predicted"/>
<name>A0A919UIL5_9ACTN</name>
<keyword evidence="1" id="KW-0472">Membrane</keyword>
<accession>A0A919UIL5</accession>
<evidence type="ECO:0000256" key="1">
    <source>
        <dbReference type="SAM" id="Phobius"/>
    </source>
</evidence>
<feature type="transmembrane region" description="Helical" evidence="1">
    <location>
        <begin position="6"/>
        <end position="34"/>
    </location>
</feature>
<evidence type="ECO:0000313" key="2">
    <source>
        <dbReference type="EMBL" id="GIG52795.1"/>
    </source>
</evidence>
<comment type="caution">
    <text evidence="2">The sequence shown here is derived from an EMBL/GenBank/DDBJ whole genome shotgun (WGS) entry which is preliminary data.</text>
</comment>
<protein>
    <submittedName>
        <fullName evidence="2">Uncharacterized protein</fullName>
    </submittedName>
</protein>
<sequence length="61" mass="6824">MLSLHWALLAAGLPSAFLTIRYALSLVFAFVVYLRDGREALKDVQPIIDAGKGPRRLISRR</sequence>
<keyword evidence="1" id="KW-0812">Transmembrane</keyword>
<dbReference type="EMBL" id="BONQ01000188">
    <property type="protein sequence ID" value="GIG52795.1"/>
    <property type="molecule type" value="Genomic_DNA"/>
</dbReference>
<organism evidence="2 3">
    <name type="scientific">Dactylosporangium siamense</name>
    <dbReference type="NCBI Taxonomy" id="685454"/>
    <lineage>
        <taxon>Bacteria</taxon>
        <taxon>Bacillati</taxon>
        <taxon>Actinomycetota</taxon>
        <taxon>Actinomycetes</taxon>
        <taxon>Micromonosporales</taxon>
        <taxon>Micromonosporaceae</taxon>
        <taxon>Dactylosporangium</taxon>
    </lineage>
</organism>
<dbReference type="AlphaFoldDB" id="A0A919UIL5"/>